<dbReference type="SUPFAM" id="SSF48576">
    <property type="entry name" value="Terpenoid synthases"/>
    <property type="match status" value="1"/>
</dbReference>
<dbReference type="InterPro" id="IPR053378">
    <property type="entry name" value="Prenyl_diphosphate_synthase"/>
</dbReference>
<protein>
    <submittedName>
        <fullName evidence="8">Polyprenyl synthetase family protein</fullName>
        <ecNumber evidence="8">2.5.1.-</ecNumber>
    </submittedName>
</protein>
<dbReference type="EC" id="2.5.1.-" evidence="8"/>
<organism evidence="8 9">
    <name type="scientific">Legionella lytica</name>
    <dbReference type="NCBI Taxonomy" id="96232"/>
    <lineage>
        <taxon>Bacteria</taxon>
        <taxon>Pseudomonadati</taxon>
        <taxon>Pseudomonadota</taxon>
        <taxon>Gammaproteobacteria</taxon>
        <taxon>Legionellales</taxon>
        <taxon>Legionellaceae</taxon>
        <taxon>Legionella</taxon>
    </lineage>
</organism>
<evidence type="ECO:0000313" key="8">
    <source>
        <dbReference type="EMBL" id="MFJ1269829.1"/>
    </source>
</evidence>
<keyword evidence="4" id="KW-0479">Metal-binding</keyword>
<evidence type="ECO:0000256" key="2">
    <source>
        <dbReference type="ARBA" id="ARBA00006706"/>
    </source>
</evidence>
<dbReference type="Proteomes" id="UP001615550">
    <property type="component" value="Unassembled WGS sequence"/>
</dbReference>
<reference evidence="8 9" key="1">
    <citation type="submission" date="2024-08" db="EMBL/GenBank/DDBJ databases">
        <title>Draft Genome Sequence of Legionella lytica strain DSB2004, Isolated From a Fire Sprinkler System.</title>
        <authorList>
            <person name="Everhart A.D."/>
            <person name="Kidane D.T."/>
            <person name="Farone A.L."/>
            <person name="Farone M.B."/>
        </authorList>
    </citation>
    <scope>NUCLEOTIDE SEQUENCE [LARGE SCALE GENOMIC DNA]</scope>
    <source>
        <strain evidence="8 9">DSB2004</strain>
    </source>
</reference>
<dbReference type="RefSeq" id="WP_400188643.1">
    <property type="nucleotide sequence ID" value="NZ_JBGORX010000009.1"/>
</dbReference>
<dbReference type="PROSITE" id="PS00723">
    <property type="entry name" value="POLYPRENYL_SYNTHASE_1"/>
    <property type="match status" value="1"/>
</dbReference>
<dbReference type="PANTHER" id="PTHR43281">
    <property type="entry name" value="FARNESYL DIPHOSPHATE SYNTHASE"/>
    <property type="match status" value="1"/>
</dbReference>
<evidence type="ECO:0000256" key="7">
    <source>
        <dbReference type="RuleBase" id="RU004466"/>
    </source>
</evidence>
<evidence type="ECO:0000256" key="6">
    <source>
        <dbReference type="ARBA" id="ARBA00023229"/>
    </source>
</evidence>
<keyword evidence="3 7" id="KW-0808">Transferase</keyword>
<dbReference type="Pfam" id="PF00348">
    <property type="entry name" value="polyprenyl_synt"/>
    <property type="match status" value="1"/>
</dbReference>
<comment type="cofactor">
    <cofactor evidence="1">
        <name>Mg(2+)</name>
        <dbReference type="ChEBI" id="CHEBI:18420"/>
    </cofactor>
</comment>
<dbReference type="EMBL" id="JBGORX010000009">
    <property type="protein sequence ID" value="MFJ1269829.1"/>
    <property type="molecule type" value="Genomic_DNA"/>
</dbReference>
<evidence type="ECO:0000256" key="3">
    <source>
        <dbReference type="ARBA" id="ARBA00022679"/>
    </source>
</evidence>
<dbReference type="SFLD" id="SFLDS00005">
    <property type="entry name" value="Isoprenoid_Synthase_Type_I"/>
    <property type="match status" value="1"/>
</dbReference>
<accession>A0ABW8DAU6</accession>
<evidence type="ECO:0000256" key="5">
    <source>
        <dbReference type="ARBA" id="ARBA00022842"/>
    </source>
</evidence>
<comment type="caution">
    <text evidence="8">The sequence shown here is derived from an EMBL/GenBank/DDBJ whole genome shotgun (WGS) entry which is preliminary data.</text>
</comment>
<name>A0ABW8DAU6_9GAMM</name>
<evidence type="ECO:0000256" key="4">
    <source>
        <dbReference type="ARBA" id="ARBA00022723"/>
    </source>
</evidence>
<dbReference type="GO" id="GO:0016740">
    <property type="term" value="F:transferase activity"/>
    <property type="evidence" value="ECO:0007669"/>
    <property type="project" value="UniProtKB-KW"/>
</dbReference>
<dbReference type="InterPro" id="IPR000092">
    <property type="entry name" value="Polyprenyl_synt"/>
</dbReference>
<evidence type="ECO:0000313" key="9">
    <source>
        <dbReference type="Proteomes" id="UP001615550"/>
    </source>
</evidence>
<proteinExistence type="inferred from homology"/>
<dbReference type="NCBIfam" id="NF045485">
    <property type="entry name" value="FPPsyn"/>
    <property type="match status" value="1"/>
</dbReference>
<dbReference type="InterPro" id="IPR008949">
    <property type="entry name" value="Isoprenoid_synthase_dom_sf"/>
</dbReference>
<dbReference type="CDD" id="cd00685">
    <property type="entry name" value="Trans_IPPS_HT"/>
    <property type="match status" value="1"/>
</dbReference>
<keyword evidence="9" id="KW-1185">Reference proteome</keyword>
<keyword evidence="6" id="KW-0414">Isoprene biosynthesis</keyword>
<evidence type="ECO:0000256" key="1">
    <source>
        <dbReference type="ARBA" id="ARBA00001946"/>
    </source>
</evidence>
<dbReference type="PANTHER" id="PTHR43281:SF1">
    <property type="entry name" value="FARNESYL DIPHOSPHATE SYNTHASE"/>
    <property type="match status" value="1"/>
</dbReference>
<dbReference type="PROSITE" id="PS00444">
    <property type="entry name" value="POLYPRENYL_SYNTHASE_2"/>
    <property type="match status" value="1"/>
</dbReference>
<keyword evidence="5" id="KW-0460">Magnesium</keyword>
<sequence length="307" mass="33848">MIKTYLERQEQFLSQITQEVSIPAEQIYTAMTYSLFPGGKRIRPILVYLTGSLINLDLKVLDVIAAAVELTHCYSLIHDDLPAMDNDDFRRGKPSCHKAFDEATAILVGDGMQALAIEVLLSHLSPLLAPAQVIAITQELVRASGVSGMVSGQSLDLSELGKSSISEELLCEIHHLKTGRLISACIEMVLAAHDATSEQSKAALRSYARHIGLVFQLQDDYLDRYGPTDLLGKGRSSDLANDKITFASLYNQKELEGEINKHYQIAFDELQLFGDKAADLISLTCMLQARSNLEKMAIADEGHPSRR</sequence>
<dbReference type="Gene3D" id="1.10.600.10">
    <property type="entry name" value="Farnesyl Diphosphate Synthase"/>
    <property type="match status" value="1"/>
</dbReference>
<comment type="similarity">
    <text evidence="2 7">Belongs to the FPP/GGPP synthase family.</text>
</comment>
<dbReference type="InterPro" id="IPR033749">
    <property type="entry name" value="Polyprenyl_synt_CS"/>
</dbReference>
<gene>
    <name evidence="8" type="ORF">ACD661_14800</name>
</gene>
<dbReference type="SFLD" id="SFLDG01017">
    <property type="entry name" value="Polyprenyl_Transferase_Like"/>
    <property type="match status" value="1"/>
</dbReference>